<evidence type="ECO:0000313" key="1">
    <source>
        <dbReference type="EMBL" id="CAC5372544.1"/>
    </source>
</evidence>
<protein>
    <submittedName>
        <fullName evidence="1">PPP4R1</fullName>
    </submittedName>
</protein>
<dbReference type="Gene3D" id="2.130.10.10">
    <property type="entry name" value="YVTN repeat-like/Quinoprotein amine dehydrogenase"/>
    <property type="match status" value="1"/>
</dbReference>
<reference evidence="1 2" key="1">
    <citation type="submission" date="2020-06" db="EMBL/GenBank/DDBJ databases">
        <authorList>
            <person name="Li R."/>
            <person name="Bekaert M."/>
        </authorList>
    </citation>
    <scope>NUCLEOTIDE SEQUENCE [LARGE SCALE GENOMIC DNA]</scope>
    <source>
        <strain evidence="2">wild</strain>
    </source>
</reference>
<dbReference type="InterPro" id="IPR015943">
    <property type="entry name" value="WD40/YVTN_repeat-like_dom_sf"/>
</dbReference>
<dbReference type="OrthoDB" id="10391383at2759"/>
<name>A0A6J8AVC7_MYTCO</name>
<evidence type="ECO:0000313" key="2">
    <source>
        <dbReference type="Proteomes" id="UP000507470"/>
    </source>
</evidence>
<proteinExistence type="predicted"/>
<dbReference type="AlphaFoldDB" id="A0A6J8AVC7"/>
<organism evidence="1 2">
    <name type="scientific">Mytilus coruscus</name>
    <name type="common">Sea mussel</name>
    <dbReference type="NCBI Taxonomy" id="42192"/>
    <lineage>
        <taxon>Eukaryota</taxon>
        <taxon>Metazoa</taxon>
        <taxon>Spiralia</taxon>
        <taxon>Lophotrochozoa</taxon>
        <taxon>Mollusca</taxon>
        <taxon>Bivalvia</taxon>
        <taxon>Autobranchia</taxon>
        <taxon>Pteriomorphia</taxon>
        <taxon>Mytilida</taxon>
        <taxon>Mytiloidea</taxon>
        <taxon>Mytilidae</taxon>
        <taxon>Mytilinae</taxon>
        <taxon>Mytilus</taxon>
    </lineage>
</organism>
<sequence>MLLAKLKEKGTKIKSLGKTILPIKETLSDVQVFLATKSLGEKLRKKQKWISTLCNQNAAKESVLELSTDPQLKNLLSDVKYFGTIHVVRNPCQIETGAWEQPRAQLHVPITAVRDIDQAELELIREISFEDGSELRDCVIVNDGRMIFADFLRNKVLVYTRDGKLSKSIIVDKSPFGLALINPHTVAVTCVEDKKINIVNIGESVAKQKINVGKPCSWLSFNNAKLYALVTNTGIMEFDLGGNLIKTIPVNVLSNDGYLSSYKDIFCYTCYNSLMTCCDSNGKTIWESKIADSGVAVDNYGNYFFKSTSIAHLEYQPTEKEQNN</sequence>
<dbReference type="InterPro" id="IPR011044">
    <property type="entry name" value="Quino_amine_DH_bsu"/>
</dbReference>
<accession>A0A6J8AVC7</accession>
<dbReference type="SUPFAM" id="SSF50969">
    <property type="entry name" value="YVTN repeat-like/Quinoprotein amine dehydrogenase"/>
    <property type="match status" value="1"/>
</dbReference>
<dbReference type="EMBL" id="CACVKT020001854">
    <property type="protein sequence ID" value="CAC5372544.1"/>
    <property type="molecule type" value="Genomic_DNA"/>
</dbReference>
<keyword evidence="2" id="KW-1185">Reference proteome</keyword>
<dbReference type="Proteomes" id="UP000507470">
    <property type="component" value="Unassembled WGS sequence"/>
</dbReference>
<gene>
    <name evidence="1" type="ORF">MCOR_10602</name>
</gene>